<feature type="coiled-coil region" evidence="1">
    <location>
        <begin position="278"/>
        <end position="305"/>
    </location>
</feature>
<feature type="compositionally biased region" description="Low complexity" evidence="2">
    <location>
        <begin position="68"/>
        <end position="110"/>
    </location>
</feature>
<feature type="region of interest" description="Disordered" evidence="2">
    <location>
        <begin position="68"/>
        <end position="115"/>
    </location>
</feature>
<feature type="compositionally biased region" description="Basic and acidic residues" evidence="2">
    <location>
        <begin position="27"/>
        <end position="39"/>
    </location>
</feature>
<keyword evidence="1" id="KW-0175">Coiled coil</keyword>
<organism evidence="3 4">
    <name type="scientific">Stylonychia lemnae</name>
    <name type="common">Ciliate</name>
    <dbReference type="NCBI Taxonomy" id="5949"/>
    <lineage>
        <taxon>Eukaryota</taxon>
        <taxon>Sar</taxon>
        <taxon>Alveolata</taxon>
        <taxon>Ciliophora</taxon>
        <taxon>Intramacronucleata</taxon>
        <taxon>Spirotrichea</taxon>
        <taxon>Stichotrichia</taxon>
        <taxon>Sporadotrichida</taxon>
        <taxon>Oxytrichidae</taxon>
        <taxon>Stylonychinae</taxon>
        <taxon>Stylonychia</taxon>
    </lineage>
</organism>
<sequence>MSNANNSGKNNQRKNSKSPIKNGKTPTSRERVSKMREIKGEISDLMSKIENASKQIYESFIHKKHESLLSSQNQQQRQSSLNNTNQKSQEQPTSQKQQQQHQNQNSVNKNPSFQNTFNNQQLASQLNSDQQSTLQYNQQQQFYQVQQMLLNRNKENQHNIGQNYSPGKPSPYDYIDTLRNSQGNTNTIQTNDKNTLQQRESFYNQHNLQNNYSFNKNFMLNQQSAETLSGGAIDPNQLSITKNNYTNHHNMSNQTNYEKLLSDYLSLKRTSEDQQLIMRDLSIQAQSKQDEIQNLIYERQEMRLKYELDIDYLTLQNKHLQQRVMHFQEQSQFSDILLVYNEQMLQLENQNKSFLVELRKLAKVQANEIKSSTTQIESQKLEFMEKNIRTLKQTIKKLTSEIGKQQTQLEEYRKKDRMFNLQKRCVDDSIKKANLYFRKFNQVQESAQTLSRTKNDLSQDVKYLQDQNKQLEFHVLDLAHQVDMLQEENQLLKDFTYNVDQSAKLLHQQKFMNENKTQELSLIEKINSYAQRSSVIIPNRLLL</sequence>
<proteinExistence type="predicted"/>
<evidence type="ECO:0000313" key="3">
    <source>
        <dbReference type="EMBL" id="CDW78914.1"/>
    </source>
</evidence>
<keyword evidence="4" id="KW-1185">Reference proteome</keyword>
<dbReference type="AlphaFoldDB" id="A0A078A9Q9"/>
<evidence type="ECO:0000313" key="4">
    <source>
        <dbReference type="Proteomes" id="UP000039865"/>
    </source>
</evidence>
<feature type="region of interest" description="Disordered" evidence="2">
    <location>
        <begin position="1"/>
        <end position="39"/>
    </location>
</feature>
<protein>
    <submittedName>
        <fullName evidence="3">Uncharacterized protein</fullName>
    </submittedName>
</protein>
<accession>A0A078A9Q9</accession>
<reference evidence="3 4" key="1">
    <citation type="submission" date="2014-06" db="EMBL/GenBank/DDBJ databases">
        <authorList>
            <person name="Swart Estienne"/>
        </authorList>
    </citation>
    <scope>NUCLEOTIDE SEQUENCE [LARGE SCALE GENOMIC DNA]</scope>
    <source>
        <strain evidence="3 4">130c</strain>
    </source>
</reference>
<dbReference type="InParanoid" id="A0A078A9Q9"/>
<evidence type="ECO:0000256" key="2">
    <source>
        <dbReference type="SAM" id="MobiDB-lite"/>
    </source>
</evidence>
<feature type="compositionally biased region" description="Polar residues" evidence="2">
    <location>
        <begin position="1"/>
        <end position="10"/>
    </location>
</feature>
<name>A0A078A9Q9_STYLE</name>
<dbReference type="Proteomes" id="UP000039865">
    <property type="component" value="Unassembled WGS sequence"/>
</dbReference>
<evidence type="ECO:0000256" key="1">
    <source>
        <dbReference type="SAM" id="Coils"/>
    </source>
</evidence>
<feature type="coiled-coil region" evidence="1">
    <location>
        <begin position="381"/>
        <end position="415"/>
    </location>
</feature>
<dbReference type="EMBL" id="CCKQ01007532">
    <property type="protein sequence ID" value="CDW78914.1"/>
    <property type="molecule type" value="Genomic_DNA"/>
</dbReference>
<gene>
    <name evidence="3" type="primary">Contig6108.g6530</name>
    <name evidence="3" type="ORF">STYLEM_7899</name>
</gene>